<reference evidence="3 4" key="1">
    <citation type="submission" date="2021-08" db="EMBL/GenBank/DDBJ databases">
        <title>The genome sequence of Chitinophaga sp. B61.</title>
        <authorList>
            <person name="Zhang X."/>
        </authorList>
    </citation>
    <scope>NUCLEOTIDE SEQUENCE [LARGE SCALE GENOMIC DNA]</scope>
    <source>
        <strain evidence="3 4">B61</strain>
    </source>
</reference>
<feature type="domain" description="DUF3823" evidence="1">
    <location>
        <begin position="32"/>
        <end position="118"/>
    </location>
</feature>
<evidence type="ECO:0000313" key="4">
    <source>
        <dbReference type="Proteomes" id="UP000812961"/>
    </source>
</evidence>
<dbReference type="EMBL" id="JAICCF010000004">
    <property type="protein sequence ID" value="MBW8687470.1"/>
    <property type="molecule type" value="Genomic_DNA"/>
</dbReference>
<name>A0ABS7GK35_9BACT</name>
<gene>
    <name evidence="3" type="ORF">K1Y79_24245</name>
</gene>
<feature type="domain" description="DUF3823" evidence="2">
    <location>
        <begin position="122"/>
        <end position="224"/>
    </location>
</feature>
<dbReference type="Proteomes" id="UP000812961">
    <property type="component" value="Unassembled WGS sequence"/>
</dbReference>
<accession>A0ABS7GK35</accession>
<dbReference type="Pfam" id="PF18003">
    <property type="entry name" value="DUF3823_C"/>
    <property type="match status" value="1"/>
</dbReference>
<protein>
    <submittedName>
        <fullName evidence="3">DUF3823 domain-containing protein</fullName>
    </submittedName>
</protein>
<proteinExistence type="predicted"/>
<dbReference type="PROSITE" id="PS51257">
    <property type="entry name" value="PROKAR_LIPOPROTEIN"/>
    <property type="match status" value="1"/>
</dbReference>
<evidence type="ECO:0000259" key="2">
    <source>
        <dbReference type="Pfam" id="PF18003"/>
    </source>
</evidence>
<sequence length="226" mass="24567">MNRILSLYMPALLLFMLMIGCKKDNFEKPAALLSGRVVYDKEAVGLRSNGVQLELWQSGFELFSKIRVYVAQDGAYSASLFDGDYKLVRLRGNGPWVDNTDTIDVKVQGNTVVDVPVQPYFLVRNNTIEKSGTTEVKATFSIQRIADGRALESVSLFVGRTNIVDAVNNQGSAVVSAGNIPDLTAPVTITMNIPAGLAGQAAFYARVSVRTAGVAEQIYSQPVKIE</sequence>
<comment type="caution">
    <text evidence="3">The sequence shown here is derived from an EMBL/GenBank/DDBJ whole genome shotgun (WGS) entry which is preliminary data.</text>
</comment>
<dbReference type="InterPro" id="IPR041186">
    <property type="entry name" value="DUF3823_C"/>
</dbReference>
<evidence type="ECO:0000313" key="3">
    <source>
        <dbReference type="EMBL" id="MBW8687470.1"/>
    </source>
</evidence>
<dbReference type="Gene3D" id="2.60.40.2060">
    <property type="match status" value="1"/>
</dbReference>
<dbReference type="InterPro" id="IPR024278">
    <property type="entry name" value="DUF3823_N"/>
</dbReference>
<dbReference type="RefSeq" id="WP_220252780.1">
    <property type="nucleotide sequence ID" value="NZ_JAICCF010000004.1"/>
</dbReference>
<organism evidence="3 4">
    <name type="scientific">Chitinophaga rhizophila</name>
    <dbReference type="NCBI Taxonomy" id="2866212"/>
    <lineage>
        <taxon>Bacteria</taxon>
        <taxon>Pseudomonadati</taxon>
        <taxon>Bacteroidota</taxon>
        <taxon>Chitinophagia</taxon>
        <taxon>Chitinophagales</taxon>
        <taxon>Chitinophagaceae</taxon>
        <taxon>Chitinophaga</taxon>
    </lineage>
</organism>
<evidence type="ECO:0000259" key="1">
    <source>
        <dbReference type="Pfam" id="PF12866"/>
    </source>
</evidence>
<dbReference type="Gene3D" id="2.60.40.1120">
    <property type="entry name" value="Carboxypeptidase-like, regulatory domain"/>
    <property type="match status" value="1"/>
</dbReference>
<dbReference type="Pfam" id="PF12866">
    <property type="entry name" value="DUF3823"/>
    <property type="match status" value="1"/>
</dbReference>
<keyword evidence="4" id="KW-1185">Reference proteome</keyword>